<comment type="catalytic activity">
    <reaction evidence="1">
        <text>[protein]-peptidylproline (omega=180) = [protein]-peptidylproline (omega=0)</text>
        <dbReference type="Rhea" id="RHEA:16237"/>
        <dbReference type="Rhea" id="RHEA-COMP:10747"/>
        <dbReference type="Rhea" id="RHEA-COMP:10748"/>
        <dbReference type="ChEBI" id="CHEBI:83833"/>
        <dbReference type="ChEBI" id="CHEBI:83834"/>
        <dbReference type="EC" id="5.2.1.8"/>
    </reaction>
</comment>
<dbReference type="KEGG" id="gtt:GUITHDRAFT_115923"/>
<dbReference type="GO" id="GO:0003755">
    <property type="term" value="F:peptidyl-prolyl cis-trans isomerase activity"/>
    <property type="evidence" value="ECO:0007669"/>
    <property type="project" value="UniProtKB-KW"/>
</dbReference>
<gene>
    <name evidence="3" type="ORF">GUITHDRAFT_115923</name>
</gene>
<dbReference type="EMBL" id="JH993053">
    <property type="protein sequence ID" value="EKX37952.1"/>
    <property type="molecule type" value="Genomic_DNA"/>
</dbReference>
<dbReference type="PaxDb" id="55529-EKX37952"/>
<protein>
    <recommendedName>
        <fullName evidence="1">peptidylprolyl isomerase</fullName>
        <ecNumber evidence="1">5.2.1.8</ecNumber>
    </recommendedName>
</protein>
<evidence type="ECO:0000313" key="5">
    <source>
        <dbReference type="Proteomes" id="UP000011087"/>
    </source>
</evidence>
<keyword evidence="5" id="KW-1185">Reference proteome</keyword>
<dbReference type="InterPro" id="IPR046357">
    <property type="entry name" value="PPIase_dom_sf"/>
</dbReference>
<sequence length="279" mass="30575">MLETSVEGITFIVVGCAFMAAVASTDMFDVSTALGKVSDALLGAEDREDEDEDKAAGERRTRVQNPITGRWILKEGSTYNKLVRDGILVEGAGESIDCEPLQLTWTYQELQAGEGIVPREGSAAVLHYSSRLYGRDGPLLSASVLDMKEDEDAPRPFVFEVGDASVIPGLNEAIVTMREGSRGVLVLPPHTHYTSKRKEPKPLTRQGRKILSQFLSRKDPPPVLVMEIHLLGVAAIPPAIMSRDGYVDQQTLQSALYRDSSGHYRLRAETVKEEETSSS</sequence>
<dbReference type="PANTHER" id="PTHR47860">
    <property type="entry name" value="PEPTIDYL-PROLYL CIS-TRANS ISOMERASE FKBP17-1, CHLOROPLASTIC"/>
    <property type="match status" value="1"/>
</dbReference>
<keyword evidence="1" id="KW-0413">Isomerase</keyword>
<dbReference type="PROSITE" id="PS50059">
    <property type="entry name" value="FKBP_PPIASE"/>
    <property type="match status" value="1"/>
</dbReference>
<dbReference type="Pfam" id="PF00254">
    <property type="entry name" value="FKBP_C"/>
    <property type="match status" value="1"/>
</dbReference>
<dbReference type="Proteomes" id="UP000011087">
    <property type="component" value="Unassembled WGS sequence"/>
</dbReference>
<dbReference type="InterPro" id="IPR001179">
    <property type="entry name" value="PPIase_FKBP_dom"/>
</dbReference>
<feature type="domain" description="PPIase FKBP-type" evidence="2">
    <location>
        <begin position="121"/>
        <end position="234"/>
    </location>
</feature>
<dbReference type="PANTHER" id="PTHR47860:SF1">
    <property type="entry name" value="PEPTIDYL-PROLYL CIS-TRANS ISOMERASE FKBP17-1, CHLOROPLASTIC"/>
    <property type="match status" value="1"/>
</dbReference>
<dbReference type="EC" id="5.2.1.8" evidence="1"/>
<dbReference type="HOGENOM" id="CLU_999089_0_0_1"/>
<dbReference type="Gene3D" id="3.10.50.40">
    <property type="match status" value="1"/>
</dbReference>
<dbReference type="STRING" id="905079.L1IPF5"/>
<proteinExistence type="predicted"/>
<evidence type="ECO:0000313" key="4">
    <source>
        <dbReference type="EnsemblProtists" id="EKX37952"/>
    </source>
</evidence>
<dbReference type="EnsemblProtists" id="EKX37952">
    <property type="protein sequence ID" value="EKX37952"/>
    <property type="gene ID" value="GUITHDRAFT_115923"/>
</dbReference>
<dbReference type="GeneID" id="17294716"/>
<dbReference type="InterPro" id="IPR044197">
    <property type="entry name" value="FKBP17-1-like"/>
</dbReference>
<dbReference type="AlphaFoldDB" id="L1IPF5"/>
<reference evidence="5" key="2">
    <citation type="submission" date="2012-11" db="EMBL/GenBank/DDBJ databases">
        <authorList>
            <person name="Kuo A."/>
            <person name="Curtis B.A."/>
            <person name="Tanifuji G."/>
            <person name="Burki F."/>
            <person name="Gruber A."/>
            <person name="Irimia M."/>
            <person name="Maruyama S."/>
            <person name="Arias M.C."/>
            <person name="Ball S.G."/>
            <person name="Gile G.H."/>
            <person name="Hirakawa Y."/>
            <person name="Hopkins J.F."/>
            <person name="Rensing S.A."/>
            <person name="Schmutz J."/>
            <person name="Symeonidi A."/>
            <person name="Elias M."/>
            <person name="Eveleigh R.J."/>
            <person name="Herman E.K."/>
            <person name="Klute M.J."/>
            <person name="Nakayama T."/>
            <person name="Obornik M."/>
            <person name="Reyes-Prieto A."/>
            <person name="Armbrust E.V."/>
            <person name="Aves S.J."/>
            <person name="Beiko R.G."/>
            <person name="Coutinho P."/>
            <person name="Dacks J.B."/>
            <person name="Durnford D.G."/>
            <person name="Fast N.M."/>
            <person name="Green B.R."/>
            <person name="Grisdale C."/>
            <person name="Hempe F."/>
            <person name="Henrissat B."/>
            <person name="Hoppner M.P."/>
            <person name="Ishida K.-I."/>
            <person name="Kim E."/>
            <person name="Koreny L."/>
            <person name="Kroth P.G."/>
            <person name="Liu Y."/>
            <person name="Malik S.-B."/>
            <person name="Maier U.G."/>
            <person name="McRose D."/>
            <person name="Mock T."/>
            <person name="Neilson J.A."/>
            <person name="Onodera N.T."/>
            <person name="Poole A.M."/>
            <person name="Pritham E.J."/>
            <person name="Richards T.A."/>
            <person name="Rocap G."/>
            <person name="Roy S.W."/>
            <person name="Sarai C."/>
            <person name="Schaack S."/>
            <person name="Shirato S."/>
            <person name="Slamovits C.H."/>
            <person name="Spencer D.F."/>
            <person name="Suzuki S."/>
            <person name="Worden A.Z."/>
            <person name="Zauner S."/>
            <person name="Barry K."/>
            <person name="Bell C."/>
            <person name="Bharti A.K."/>
            <person name="Crow J.A."/>
            <person name="Grimwood J."/>
            <person name="Kramer R."/>
            <person name="Lindquist E."/>
            <person name="Lucas S."/>
            <person name="Salamov A."/>
            <person name="McFadden G.I."/>
            <person name="Lane C.E."/>
            <person name="Keeling P.J."/>
            <person name="Gray M.W."/>
            <person name="Grigoriev I.V."/>
            <person name="Archibald J.M."/>
        </authorList>
    </citation>
    <scope>NUCLEOTIDE SEQUENCE</scope>
    <source>
        <strain evidence="5">CCMP2712</strain>
    </source>
</reference>
<reference evidence="3 5" key="1">
    <citation type="journal article" date="2012" name="Nature">
        <title>Algal genomes reveal evolutionary mosaicism and the fate of nucleomorphs.</title>
        <authorList>
            <consortium name="DOE Joint Genome Institute"/>
            <person name="Curtis B.A."/>
            <person name="Tanifuji G."/>
            <person name="Burki F."/>
            <person name="Gruber A."/>
            <person name="Irimia M."/>
            <person name="Maruyama S."/>
            <person name="Arias M.C."/>
            <person name="Ball S.G."/>
            <person name="Gile G.H."/>
            <person name="Hirakawa Y."/>
            <person name="Hopkins J.F."/>
            <person name="Kuo A."/>
            <person name="Rensing S.A."/>
            <person name="Schmutz J."/>
            <person name="Symeonidi A."/>
            <person name="Elias M."/>
            <person name="Eveleigh R.J."/>
            <person name="Herman E.K."/>
            <person name="Klute M.J."/>
            <person name="Nakayama T."/>
            <person name="Obornik M."/>
            <person name="Reyes-Prieto A."/>
            <person name="Armbrust E.V."/>
            <person name="Aves S.J."/>
            <person name="Beiko R.G."/>
            <person name="Coutinho P."/>
            <person name="Dacks J.B."/>
            <person name="Durnford D.G."/>
            <person name="Fast N.M."/>
            <person name="Green B.R."/>
            <person name="Grisdale C.J."/>
            <person name="Hempel F."/>
            <person name="Henrissat B."/>
            <person name="Hoppner M.P."/>
            <person name="Ishida K."/>
            <person name="Kim E."/>
            <person name="Koreny L."/>
            <person name="Kroth P.G."/>
            <person name="Liu Y."/>
            <person name="Malik S.B."/>
            <person name="Maier U.G."/>
            <person name="McRose D."/>
            <person name="Mock T."/>
            <person name="Neilson J.A."/>
            <person name="Onodera N.T."/>
            <person name="Poole A.M."/>
            <person name="Pritham E.J."/>
            <person name="Richards T.A."/>
            <person name="Rocap G."/>
            <person name="Roy S.W."/>
            <person name="Sarai C."/>
            <person name="Schaack S."/>
            <person name="Shirato S."/>
            <person name="Slamovits C.H."/>
            <person name="Spencer D.F."/>
            <person name="Suzuki S."/>
            <person name="Worden A.Z."/>
            <person name="Zauner S."/>
            <person name="Barry K."/>
            <person name="Bell C."/>
            <person name="Bharti A.K."/>
            <person name="Crow J.A."/>
            <person name="Grimwood J."/>
            <person name="Kramer R."/>
            <person name="Lindquist E."/>
            <person name="Lucas S."/>
            <person name="Salamov A."/>
            <person name="McFadden G.I."/>
            <person name="Lane C.E."/>
            <person name="Keeling P.J."/>
            <person name="Gray M.W."/>
            <person name="Grigoriev I.V."/>
            <person name="Archibald J.M."/>
        </authorList>
    </citation>
    <scope>NUCLEOTIDE SEQUENCE</scope>
    <source>
        <strain evidence="3 5">CCMP2712</strain>
    </source>
</reference>
<evidence type="ECO:0000256" key="1">
    <source>
        <dbReference type="PROSITE-ProRule" id="PRU00277"/>
    </source>
</evidence>
<organism evidence="3">
    <name type="scientific">Guillardia theta (strain CCMP2712)</name>
    <name type="common">Cryptophyte</name>
    <dbReference type="NCBI Taxonomy" id="905079"/>
    <lineage>
        <taxon>Eukaryota</taxon>
        <taxon>Cryptophyceae</taxon>
        <taxon>Pyrenomonadales</taxon>
        <taxon>Geminigeraceae</taxon>
        <taxon>Guillardia</taxon>
    </lineage>
</organism>
<keyword evidence="1" id="KW-0697">Rotamase</keyword>
<dbReference type="OrthoDB" id="77911at2759"/>
<reference evidence="4" key="3">
    <citation type="submission" date="2015-06" db="UniProtKB">
        <authorList>
            <consortium name="EnsemblProtists"/>
        </authorList>
    </citation>
    <scope>IDENTIFICATION</scope>
</reference>
<evidence type="ECO:0000313" key="3">
    <source>
        <dbReference type="EMBL" id="EKX37952.1"/>
    </source>
</evidence>
<accession>L1IPF5</accession>
<name>L1IPF5_GUITC</name>
<dbReference type="RefSeq" id="XP_005824932.1">
    <property type="nucleotide sequence ID" value="XM_005824875.1"/>
</dbReference>
<dbReference type="SUPFAM" id="SSF54534">
    <property type="entry name" value="FKBP-like"/>
    <property type="match status" value="1"/>
</dbReference>
<evidence type="ECO:0000259" key="2">
    <source>
        <dbReference type="PROSITE" id="PS50059"/>
    </source>
</evidence>